<protein>
    <submittedName>
        <fullName evidence="6">Translation initiation factor</fullName>
    </submittedName>
</protein>
<dbReference type="EMBL" id="BAABME010026394">
    <property type="protein sequence ID" value="GAA0173828.1"/>
    <property type="molecule type" value="Genomic_DNA"/>
</dbReference>
<reference evidence="6 7" key="1">
    <citation type="submission" date="2024-01" db="EMBL/GenBank/DDBJ databases">
        <title>The complete chloroplast genome sequence of Lithospermum erythrorhizon: insights into the phylogenetic relationship among Boraginaceae species and the maternal lineages of purple gromwells.</title>
        <authorList>
            <person name="Okada T."/>
            <person name="Watanabe K."/>
        </authorList>
    </citation>
    <scope>NUCLEOTIDE SEQUENCE [LARGE SCALE GENOMIC DNA]</scope>
</reference>
<accession>A0AAV3RCX7</accession>
<dbReference type="GO" id="GO:0000049">
    <property type="term" value="F:tRNA binding"/>
    <property type="evidence" value="ECO:0007669"/>
    <property type="project" value="TreeGrafter"/>
</dbReference>
<evidence type="ECO:0000313" key="6">
    <source>
        <dbReference type="EMBL" id="GAA0173828.1"/>
    </source>
</evidence>
<evidence type="ECO:0000256" key="2">
    <source>
        <dbReference type="ARBA" id="ARBA00022574"/>
    </source>
</evidence>
<keyword evidence="4" id="KW-0648">Protein biosynthesis</keyword>
<keyword evidence="3" id="KW-0677">Repeat</keyword>
<dbReference type="PANTHER" id="PTHR13227">
    <property type="entry name" value="EUKARYOTIC TRANSLATION INITIATION FACTOR 2A"/>
    <property type="match status" value="1"/>
</dbReference>
<evidence type="ECO:0000256" key="4">
    <source>
        <dbReference type="ARBA" id="ARBA00022917"/>
    </source>
</evidence>
<dbReference type="GO" id="GO:0043022">
    <property type="term" value="F:ribosome binding"/>
    <property type="evidence" value="ECO:0007669"/>
    <property type="project" value="TreeGrafter"/>
</dbReference>
<dbReference type="Pfam" id="PF08662">
    <property type="entry name" value="eIF2A"/>
    <property type="match status" value="1"/>
</dbReference>
<proteinExistence type="predicted"/>
<dbReference type="InterPro" id="IPR013979">
    <property type="entry name" value="TIF_beta_prop-like"/>
</dbReference>
<keyword evidence="7" id="KW-1185">Reference proteome</keyword>
<name>A0AAV3RCX7_LITER</name>
<dbReference type="AlphaFoldDB" id="A0AAV3RCX7"/>
<dbReference type="GO" id="GO:0003743">
    <property type="term" value="F:translation initiation factor activity"/>
    <property type="evidence" value="ECO:0007669"/>
    <property type="project" value="UniProtKB-KW"/>
</dbReference>
<organism evidence="6 7">
    <name type="scientific">Lithospermum erythrorhizon</name>
    <name type="common">Purple gromwell</name>
    <name type="synonym">Lithospermum officinale var. erythrorhizon</name>
    <dbReference type="NCBI Taxonomy" id="34254"/>
    <lineage>
        <taxon>Eukaryota</taxon>
        <taxon>Viridiplantae</taxon>
        <taxon>Streptophyta</taxon>
        <taxon>Embryophyta</taxon>
        <taxon>Tracheophyta</taxon>
        <taxon>Spermatophyta</taxon>
        <taxon>Magnoliopsida</taxon>
        <taxon>eudicotyledons</taxon>
        <taxon>Gunneridae</taxon>
        <taxon>Pentapetalae</taxon>
        <taxon>asterids</taxon>
        <taxon>lamiids</taxon>
        <taxon>Boraginales</taxon>
        <taxon>Boraginaceae</taxon>
        <taxon>Boraginoideae</taxon>
        <taxon>Lithospermeae</taxon>
        <taxon>Lithospermum</taxon>
    </lineage>
</organism>
<keyword evidence="1 6" id="KW-0396">Initiation factor</keyword>
<gene>
    <name evidence="6" type="ORF">LIER_41599</name>
</gene>
<evidence type="ECO:0000313" key="7">
    <source>
        <dbReference type="Proteomes" id="UP001454036"/>
    </source>
</evidence>
<evidence type="ECO:0000256" key="1">
    <source>
        <dbReference type="ARBA" id="ARBA00022540"/>
    </source>
</evidence>
<feature type="domain" description="Translation initiation factor beta propellor-like" evidence="5">
    <location>
        <begin position="22"/>
        <end position="77"/>
    </location>
</feature>
<dbReference type="Proteomes" id="UP001454036">
    <property type="component" value="Unassembled WGS sequence"/>
</dbReference>
<dbReference type="GO" id="GO:0022627">
    <property type="term" value="C:cytosolic small ribosomal subunit"/>
    <property type="evidence" value="ECO:0007669"/>
    <property type="project" value="TreeGrafter"/>
</dbReference>
<comment type="caution">
    <text evidence="6">The sequence shown here is derived from an EMBL/GenBank/DDBJ whole genome shotgun (WGS) entry which is preliminary data.</text>
</comment>
<sequence length="81" mass="9165">MPASVQIFASGKDLQSQPIARRSFFRCSIVQMSWNNGSTELLIVVQADVDKTNQSYYGESKLNYLTRDGSHDGLVPLHWFN</sequence>
<evidence type="ECO:0000256" key="3">
    <source>
        <dbReference type="ARBA" id="ARBA00022737"/>
    </source>
</evidence>
<dbReference type="GO" id="GO:0003729">
    <property type="term" value="F:mRNA binding"/>
    <property type="evidence" value="ECO:0007669"/>
    <property type="project" value="TreeGrafter"/>
</dbReference>
<evidence type="ECO:0000259" key="5">
    <source>
        <dbReference type="Pfam" id="PF08662"/>
    </source>
</evidence>
<dbReference type="InterPro" id="IPR011387">
    <property type="entry name" value="TIF2A"/>
</dbReference>
<keyword evidence="2" id="KW-0853">WD repeat</keyword>
<dbReference type="PANTHER" id="PTHR13227:SF0">
    <property type="entry name" value="EUKARYOTIC TRANSLATION INITIATION FACTOR 2A"/>
    <property type="match status" value="1"/>
</dbReference>